<accession>A0ABC8RW36</accession>
<gene>
    <name evidence="2" type="ORF">ILEXP_LOCUS15721</name>
</gene>
<comment type="caution">
    <text evidence="2">The sequence shown here is derived from an EMBL/GenBank/DDBJ whole genome shotgun (WGS) entry which is preliminary data.</text>
</comment>
<dbReference type="Proteomes" id="UP001642360">
    <property type="component" value="Unassembled WGS sequence"/>
</dbReference>
<sequence length="69" mass="8103">MVVGDSTQHYSTHRHSWSYYFWDSCSTFFSTTLAFVSEPRYVVQEMDSSELEEEEEFGPDEEEEDSSSD</sequence>
<keyword evidence="3" id="KW-1185">Reference proteome</keyword>
<feature type="region of interest" description="Disordered" evidence="1">
    <location>
        <begin position="44"/>
        <end position="69"/>
    </location>
</feature>
<dbReference type="AlphaFoldDB" id="A0ABC8RW36"/>
<evidence type="ECO:0000313" key="3">
    <source>
        <dbReference type="Proteomes" id="UP001642360"/>
    </source>
</evidence>
<protein>
    <submittedName>
        <fullName evidence="2">Uncharacterized protein</fullName>
    </submittedName>
</protein>
<feature type="compositionally biased region" description="Acidic residues" evidence="1">
    <location>
        <begin position="47"/>
        <end position="69"/>
    </location>
</feature>
<name>A0ABC8RW36_9AQUA</name>
<evidence type="ECO:0000313" key="2">
    <source>
        <dbReference type="EMBL" id="CAK9147780.1"/>
    </source>
</evidence>
<dbReference type="EMBL" id="CAUOFW020001724">
    <property type="protein sequence ID" value="CAK9147780.1"/>
    <property type="molecule type" value="Genomic_DNA"/>
</dbReference>
<organism evidence="2 3">
    <name type="scientific">Ilex paraguariensis</name>
    <name type="common">yerba mate</name>
    <dbReference type="NCBI Taxonomy" id="185542"/>
    <lineage>
        <taxon>Eukaryota</taxon>
        <taxon>Viridiplantae</taxon>
        <taxon>Streptophyta</taxon>
        <taxon>Embryophyta</taxon>
        <taxon>Tracheophyta</taxon>
        <taxon>Spermatophyta</taxon>
        <taxon>Magnoliopsida</taxon>
        <taxon>eudicotyledons</taxon>
        <taxon>Gunneridae</taxon>
        <taxon>Pentapetalae</taxon>
        <taxon>asterids</taxon>
        <taxon>campanulids</taxon>
        <taxon>Aquifoliales</taxon>
        <taxon>Aquifoliaceae</taxon>
        <taxon>Ilex</taxon>
    </lineage>
</organism>
<proteinExistence type="predicted"/>
<evidence type="ECO:0000256" key="1">
    <source>
        <dbReference type="SAM" id="MobiDB-lite"/>
    </source>
</evidence>
<reference evidence="2 3" key="1">
    <citation type="submission" date="2024-02" db="EMBL/GenBank/DDBJ databases">
        <authorList>
            <person name="Vignale AGUSTIN F."/>
            <person name="Sosa J E."/>
            <person name="Modenutti C."/>
        </authorList>
    </citation>
    <scope>NUCLEOTIDE SEQUENCE [LARGE SCALE GENOMIC DNA]</scope>
</reference>